<feature type="compositionally biased region" description="Basic and acidic residues" evidence="6">
    <location>
        <begin position="150"/>
        <end position="184"/>
    </location>
</feature>
<evidence type="ECO:0000256" key="1">
    <source>
        <dbReference type="ARBA" id="ARBA00022723"/>
    </source>
</evidence>
<evidence type="ECO:0000256" key="2">
    <source>
        <dbReference type="ARBA" id="ARBA00022737"/>
    </source>
</evidence>
<evidence type="ECO:0000256" key="7">
    <source>
        <dbReference type="SAM" id="SignalP"/>
    </source>
</evidence>
<dbReference type="PROSITE" id="PS00028">
    <property type="entry name" value="ZINC_FINGER_C2H2_1"/>
    <property type="match status" value="1"/>
</dbReference>
<keyword evidence="3 5" id="KW-0863">Zinc-finger</keyword>
<evidence type="ECO:0000256" key="6">
    <source>
        <dbReference type="SAM" id="MobiDB-lite"/>
    </source>
</evidence>
<feature type="compositionally biased region" description="Basic and acidic residues" evidence="6">
    <location>
        <begin position="252"/>
        <end position="276"/>
    </location>
</feature>
<evidence type="ECO:0000313" key="9">
    <source>
        <dbReference type="EMBL" id="KAL3105859.1"/>
    </source>
</evidence>
<dbReference type="InterPro" id="IPR013087">
    <property type="entry name" value="Znf_C2H2_type"/>
</dbReference>
<dbReference type="EMBL" id="JBICBT010000676">
    <property type="protein sequence ID" value="KAL3105859.1"/>
    <property type="molecule type" value="Genomic_DNA"/>
</dbReference>
<organism evidence="9 10">
    <name type="scientific">Heterodera trifolii</name>
    <dbReference type="NCBI Taxonomy" id="157864"/>
    <lineage>
        <taxon>Eukaryota</taxon>
        <taxon>Metazoa</taxon>
        <taxon>Ecdysozoa</taxon>
        <taxon>Nematoda</taxon>
        <taxon>Chromadorea</taxon>
        <taxon>Rhabditida</taxon>
        <taxon>Tylenchina</taxon>
        <taxon>Tylenchomorpha</taxon>
        <taxon>Tylenchoidea</taxon>
        <taxon>Heteroderidae</taxon>
        <taxon>Heteroderinae</taxon>
        <taxon>Heterodera</taxon>
    </lineage>
</organism>
<dbReference type="Gene3D" id="3.30.160.60">
    <property type="entry name" value="Classic Zinc Finger"/>
    <property type="match status" value="1"/>
</dbReference>
<comment type="caution">
    <text evidence="9">The sequence shown here is derived from an EMBL/GenBank/DDBJ whole genome shotgun (WGS) entry which is preliminary data.</text>
</comment>
<dbReference type="Proteomes" id="UP001620626">
    <property type="component" value="Unassembled WGS sequence"/>
</dbReference>
<feature type="chain" id="PRO_5044883226" description="C2H2-type domain-containing protein" evidence="7">
    <location>
        <begin position="22"/>
        <end position="305"/>
    </location>
</feature>
<keyword evidence="4" id="KW-0862">Zinc</keyword>
<feature type="compositionally biased region" description="Polar residues" evidence="6">
    <location>
        <begin position="242"/>
        <end position="251"/>
    </location>
</feature>
<reference evidence="9 10" key="1">
    <citation type="submission" date="2024-10" db="EMBL/GenBank/DDBJ databases">
        <authorList>
            <person name="Kim D."/>
        </authorList>
    </citation>
    <scope>NUCLEOTIDE SEQUENCE [LARGE SCALE GENOMIC DNA]</scope>
    <source>
        <strain evidence="9">BH-2024</strain>
    </source>
</reference>
<evidence type="ECO:0000256" key="3">
    <source>
        <dbReference type="ARBA" id="ARBA00022771"/>
    </source>
</evidence>
<dbReference type="SUPFAM" id="SSF57667">
    <property type="entry name" value="beta-beta-alpha zinc fingers"/>
    <property type="match status" value="1"/>
</dbReference>
<evidence type="ECO:0000256" key="4">
    <source>
        <dbReference type="ARBA" id="ARBA00022833"/>
    </source>
</evidence>
<dbReference type="PROSITE" id="PS50157">
    <property type="entry name" value="ZINC_FINGER_C2H2_2"/>
    <property type="match status" value="1"/>
</dbReference>
<feature type="region of interest" description="Disordered" evidence="6">
    <location>
        <begin position="229"/>
        <end position="276"/>
    </location>
</feature>
<feature type="signal peptide" evidence="7">
    <location>
        <begin position="1"/>
        <end position="21"/>
    </location>
</feature>
<gene>
    <name evidence="9" type="ORF">niasHT_026634</name>
</gene>
<evidence type="ECO:0000313" key="10">
    <source>
        <dbReference type="Proteomes" id="UP001620626"/>
    </source>
</evidence>
<dbReference type="FunFam" id="3.30.160.60:FF:000100">
    <property type="entry name" value="Zinc finger 45-like"/>
    <property type="match status" value="1"/>
</dbReference>
<proteinExistence type="predicted"/>
<keyword evidence="10" id="KW-1185">Reference proteome</keyword>
<feature type="region of interest" description="Disordered" evidence="6">
    <location>
        <begin position="128"/>
        <end position="192"/>
    </location>
</feature>
<evidence type="ECO:0000259" key="8">
    <source>
        <dbReference type="PROSITE" id="PS50157"/>
    </source>
</evidence>
<keyword evidence="7" id="KW-0732">Signal</keyword>
<keyword evidence="1" id="KW-0479">Metal-binding</keyword>
<feature type="compositionally biased region" description="Basic and acidic residues" evidence="6">
    <location>
        <begin position="128"/>
        <end position="142"/>
    </location>
</feature>
<feature type="compositionally biased region" description="Basic and acidic residues" evidence="6">
    <location>
        <begin position="232"/>
        <end position="241"/>
    </location>
</feature>
<dbReference type="GO" id="GO:0008270">
    <property type="term" value="F:zinc ion binding"/>
    <property type="evidence" value="ECO:0007669"/>
    <property type="project" value="UniProtKB-KW"/>
</dbReference>
<accession>A0ABD2KSS2</accession>
<keyword evidence="2" id="KW-0677">Repeat</keyword>
<feature type="domain" description="C2H2-type" evidence="8">
    <location>
        <begin position="283"/>
        <end position="305"/>
    </location>
</feature>
<dbReference type="InterPro" id="IPR036236">
    <property type="entry name" value="Znf_C2H2_sf"/>
</dbReference>
<sequence length="305" mass="35415">MRSLTLITTLITVLQFAKVFCGGNYLTFQFSPANEYEVSAIVLMDLDKALKETDSKEEIIQNGKTNWEGEKSVIIINRNILKGWQNIRIEFGPAKMAKKAITLNIETLKEQNIVKLNYENPILRAKMKEKVTSDEKKGEEKKLAKRHRTENKEGEEKEKEEKENKEKGKEKETENEQEIRELGQTEHPLPNYLLPEDKIPKYKLHKCTQCSCSFYWAKSLEKHSCKGQQTEKGTEEEKEAKQNVTDANNPGEQKEASQSDAKALGEKQQNCDEKTKISDEKPYECEICHKRYSRLYYFEKHMSAH</sequence>
<name>A0ABD2KSS2_9BILA</name>
<protein>
    <recommendedName>
        <fullName evidence="8">C2H2-type domain-containing protein</fullName>
    </recommendedName>
</protein>
<dbReference type="AlphaFoldDB" id="A0ABD2KSS2"/>
<evidence type="ECO:0000256" key="5">
    <source>
        <dbReference type="PROSITE-ProRule" id="PRU00042"/>
    </source>
</evidence>